<evidence type="ECO:0000313" key="14">
    <source>
        <dbReference type="Proteomes" id="UP001589797"/>
    </source>
</evidence>
<evidence type="ECO:0000256" key="2">
    <source>
        <dbReference type="ARBA" id="ARBA00006555"/>
    </source>
</evidence>
<dbReference type="PROSITE" id="PS52016">
    <property type="entry name" value="TONB_DEPENDENT_REC_3"/>
    <property type="match status" value="1"/>
</dbReference>
<dbReference type="Pfam" id="PF03544">
    <property type="entry name" value="TonB_C"/>
    <property type="match status" value="2"/>
</dbReference>
<dbReference type="Gene3D" id="2.170.130.10">
    <property type="entry name" value="TonB-dependent receptor, plug domain"/>
    <property type="match status" value="1"/>
</dbReference>
<feature type="transmembrane region" description="Helical" evidence="11">
    <location>
        <begin position="150"/>
        <end position="170"/>
    </location>
</feature>
<dbReference type="InterPro" id="IPR039426">
    <property type="entry name" value="TonB-dep_rcpt-like"/>
</dbReference>
<dbReference type="Gene3D" id="3.30.1150.10">
    <property type="match status" value="3"/>
</dbReference>
<evidence type="ECO:0000256" key="3">
    <source>
        <dbReference type="ARBA" id="ARBA00022448"/>
    </source>
</evidence>
<evidence type="ECO:0000259" key="12">
    <source>
        <dbReference type="PROSITE" id="PS52015"/>
    </source>
</evidence>
<comment type="caution">
    <text evidence="13">The sequence shown here is derived from an EMBL/GenBank/DDBJ whole genome shotgun (WGS) entry which is preliminary data.</text>
</comment>
<dbReference type="Proteomes" id="UP001589797">
    <property type="component" value="Unassembled WGS sequence"/>
</dbReference>
<dbReference type="InterPro" id="IPR006260">
    <property type="entry name" value="TonB/TolA_C"/>
</dbReference>
<feature type="transmembrane region" description="Helical" evidence="11">
    <location>
        <begin position="285"/>
        <end position="304"/>
    </location>
</feature>
<dbReference type="PROSITE" id="PS52015">
    <property type="entry name" value="TONB_CTD"/>
    <property type="match status" value="2"/>
</dbReference>
<dbReference type="Pfam" id="PF05569">
    <property type="entry name" value="Peptidase_M56"/>
    <property type="match status" value="1"/>
</dbReference>
<keyword evidence="10" id="KW-0998">Cell outer membrane</keyword>
<comment type="similarity">
    <text evidence="10">Belongs to the TonB-dependent receptor family.</text>
</comment>
<feature type="transmembrane region" description="Helical" evidence="11">
    <location>
        <begin position="108"/>
        <end position="129"/>
    </location>
</feature>
<evidence type="ECO:0000256" key="1">
    <source>
        <dbReference type="ARBA" id="ARBA00004383"/>
    </source>
</evidence>
<feature type="domain" description="TonB C-terminal" evidence="12">
    <location>
        <begin position="553"/>
        <end position="649"/>
    </location>
</feature>
<keyword evidence="6 10" id="KW-0812">Transmembrane</keyword>
<evidence type="ECO:0000256" key="6">
    <source>
        <dbReference type="ARBA" id="ARBA00022692"/>
    </source>
</evidence>
<dbReference type="InterPro" id="IPR008756">
    <property type="entry name" value="Peptidase_M56"/>
</dbReference>
<dbReference type="EMBL" id="JBHLWI010000009">
    <property type="protein sequence ID" value="MFC0262157.1"/>
    <property type="molecule type" value="Genomic_DNA"/>
</dbReference>
<evidence type="ECO:0000256" key="11">
    <source>
        <dbReference type="SAM" id="Phobius"/>
    </source>
</evidence>
<dbReference type="PANTHER" id="PTHR33446">
    <property type="entry name" value="PROTEIN TONB-RELATED"/>
    <property type="match status" value="1"/>
</dbReference>
<sequence length="864" mass="98982">MAVLIDYIWQSTFCMLIFYGIYWIFLRNEKIFHVTRLFLLIAPILALIFPLISIPVGFDKPDISLEQTQFYRALSIQEAPDEIAATFGLPEVTVESTKLPILWEFKDYFILSYFAVIIFLSFRLFWNFIQLRLIWEKGWYQTSFNLKDNYFLIPTFGLTPVFSFFNKLFWDDTQELLPKEKEQIIQHEIVHIRQRHSYDVLFYQVLSVIFWYNPAIHLLRNALVDVHEYLADENVLKETSHKEIYPKLIVKMAFKGIDLPIGNYFIRSTTLKRIMMMKKSAKTNWVKTLMVFPLSLALMALVSMKTNSGNKLIPLSLTDNIENIRNLLLASQDSLDIHMKVKKIKSPLHYEYIHPLEGDLLKAQIGELQYEFSQINTDEDYIKVRSLIQSLRNTSQIRKEYPETYREDQVDRKAEPRQGLSDWSLELIRNLEIPKKELALGIGGRLEVEFVINQVGNIEKPVIKTSFGGGLDDLILKEISKPAYQGWKTAQIDGKPVKMLQTVTFAFSPENNVTANAASTFFNPKGNEPVHQNIVYGQDEVFDVVEDAPEFEGGMEALKNYLKTNLKYTDFAKEKGIEGTVYVVFVVTKEGKVENPEILRGIGGGLDQEALRVISESPAWIPGKQSGKDVNVRMRLPIRFKLPEPHTSLNGVATLDSPSYSETGIQPSEAFNIYVRRNIKYPLAARESEISGVVRAELTLNKDGLFQSISIINSSDKSFDEEVLRVLDQNKEKWLVDGKQEKYKVVLPINFMLANKNASVRSKEPHEIGVTYYQSTANSQNNFKVNELNGYLNMQDGVNIKTQTKEQPLFIINGEARPGINLDKEIDPKKIKSMEVLKGEKANELAASHGEKGLNGVIVIYTKD</sequence>
<dbReference type="SUPFAM" id="SSF74653">
    <property type="entry name" value="TolA/TonB C-terminal domain"/>
    <property type="match status" value="3"/>
</dbReference>
<evidence type="ECO:0000256" key="8">
    <source>
        <dbReference type="ARBA" id="ARBA00022989"/>
    </source>
</evidence>
<evidence type="ECO:0000256" key="7">
    <source>
        <dbReference type="ARBA" id="ARBA00022927"/>
    </source>
</evidence>
<evidence type="ECO:0000256" key="10">
    <source>
        <dbReference type="PROSITE-ProRule" id="PRU01360"/>
    </source>
</evidence>
<dbReference type="InterPro" id="IPR051045">
    <property type="entry name" value="TonB-dependent_transducer"/>
</dbReference>
<dbReference type="CDD" id="cd07341">
    <property type="entry name" value="M56_BlaR1_MecR1_like"/>
    <property type="match status" value="1"/>
</dbReference>
<evidence type="ECO:0000256" key="9">
    <source>
        <dbReference type="ARBA" id="ARBA00023136"/>
    </source>
</evidence>
<keyword evidence="10" id="KW-1134">Transmembrane beta strand</keyword>
<dbReference type="InterPro" id="IPR037682">
    <property type="entry name" value="TonB_C"/>
</dbReference>
<organism evidence="13 14">
    <name type="scientific">Fontibacter flavus</name>
    <dbReference type="NCBI Taxonomy" id="654838"/>
    <lineage>
        <taxon>Bacteria</taxon>
        <taxon>Pseudomonadati</taxon>
        <taxon>Bacteroidota</taxon>
        <taxon>Cytophagia</taxon>
        <taxon>Cytophagales</taxon>
        <taxon>Cyclobacteriaceae</taxon>
        <taxon>Fontibacter</taxon>
    </lineage>
</organism>
<dbReference type="RefSeq" id="WP_382386596.1">
    <property type="nucleotide sequence ID" value="NZ_JBHLWI010000009.1"/>
</dbReference>
<evidence type="ECO:0000256" key="4">
    <source>
        <dbReference type="ARBA" id="ARBA00022475"/>
    </source>
</evidence>
<dbReference type="InterPro" id="IPR037066">
    <property type="entry name" value="Plug_dom_sf"/>
</dbReference>
<gene>
    <name evidence="13" type="ORF">ACFFIP_05635</name>
</gene>
<keyword evidence="7" id="KW-0653">Protein transport</keyword>
<keyword evidence="8 11" id="KW-1133">Transmembrane helix</keyword>
<dbReference type="PANTHER" id="PTHR33446:SF2">
    <property type="entry name" value="PROTEIN TONB"/>
    <property type="match status" value="1"/>
</dbReference>
<feature type="domain" description="TonB C-terminal" evidence="12">
    <location>
        <begin position="666"/>
        <end position="760"/>
    </location>
</feature>
<feature type="transmembrane region" description="Helical" evidence="11">
    <location>
        <begin position="37"/>
        <end position="58"/>
    </location>
</feature>
<keyword evidence="3 10" id="KW-0813">Transport</keyword>
<keyword evidence="4" id="KW-1003">Cell membrane</keyword>
<feature type="transmembrane region" description="Helical" evidence="11">
    <location>
        <begin position="7"/>
        <end position="25"/>
    </location>
</feature>
<comment type="similarity">
    <text evidence="2">Belongs to the TonB family.</text>
</comment>
<evidence type="ECO:0000256" key="5">
    <source>
        <dbReference type="ARBA" id="ARBA00022519"/>
    </source>
</evidence>
<dbReference type="NCBIfam" id="TIGR01352">
    <property type="entry name" value="tonB_Cterm"/>
    <property type="match status" value="2"/>
</dbReference>
<keyword evidence="14" id="KW-1185">Reference proteome</keyword>
<reference evidence="13 14" key="1">
    <citation type="submission" date="2024-09" db="EMBL/GenBank/DDBJ databases">
        <authorList>
            <person name="Sun Q."/>
            <person name="Mori K."/>
        </authorList>
    </citation>
    <scope>NUCLEOTIDE SEQUENCE [LARGE SCALE GENOMIC DNA]</scope>
    <source>
        <strain evidence="13 14">CCM 7650</strain>
    </source>
</reference>
<keyword evidence="9 10" id="KW-0472">Membrane</keyword>
<evidence type="ECO:0000313" key="13">
    <source>
        <dbReference type="EMBL" id="MFC0262157.1"/>
    </source>
</evidence>
<comment type="subcellular location">
    <subcellularLocation>
        <location evidence="1">Cell inner membrane</location>
        <topology evidence="1">Single-pass membrane protein</topology>
        <orientation evidence="1">Periplasmic side</orientation>
    </subcellularLocation>
    <subcellularLocation>
        <location evidence="10">Cell outer membrane</location>
        <topology evidence="10">Multi-pass membrane protein</topology>
    </subcellularLocation>
</comment>
<protein>
    <submittedName>
        <fullName evidence="13">TonB family protein</fullName>
    </submittedName>
</protein>
<keyword evidence="5" id="KW-0997">Cell inner membrane</keyword>
<accession>A0ABV6FQR4</accession>
<proteinExistence type="inferred from homology"/>
<name>A0ABV6FQR4_9BACT</name>